<dbReference type="EMBL" id="AZFN01000009">
    <property type="protein sequence ID" value="KRM02556.1"/>
    <property type="molecule type" value="Genomic_DNA"/>
</dbReference>
<comment type="subcellular location">
    <subcellularLocation>
        <location evidence="1">Membrane</location>
        <topology evidence="1">Multi-pass membrane protein</topology>
    </subcellularLocation>
</comment>
<dbReference type="Proteomes" id="UP000051739">
    <property type="component" value="Unassembled WGS sequence"/>
</dbReference>
<dbReference type="AlphaFoldDB" id="A0A0R1VLB3"/>
<dbReference type="RefSeq" id="WP_056937155.1">
    <property type="nucleotide sequence ID" value="NZ_AZFN01000009.1"/>
</dbReference>
<evidence type="ECO:0000256" key="4">
    <source>
        <dbReference type="ARBA" id="ARBA00022801"/>
    </source>
</evidence>
<evidence type="ECO:0000313" key="9">
    <source>
        <dbReference type="EMBL" id="KRM02556.1"/>
    </source>
</evidence>
<keyword evidence="6 7" id="KW-0472">Membrane</keyword>
<evidence type="ECO:0000256" key="1">
    <source>
        <dbReference type="ARBA" id="ARBA00004141"/>
    </source>
</evidence>
<sequence length="221" mass="24347">MIEAFKRTPVTITIIVIQVLVFIAMEVNGGSTNTVTLLNFGAEYAPLLVAGQWWRLITSAFVHIGIMHLLLNSIVLYYMGNYIEQLFGHWKLILIYLISVISGNLLSAALSPTSIAAGSSTGIFGLFGAFIFLGAEHRQQPFLRILTRQYIILMIINLVFDLMSPSIDIWGHLGGLLAGFLAGALFDPEQFGKIRVVKRLLSAVILILILASLMRMVLLNG</sequence>
<dbReference type="GO" id="GO:0004252">
    <property type="term" value="F:serine-type endopeptidase activity"/>
    <property type="evidence" value="ECO:0007669"/>
    <property type="project" value="InterPro"/>
</dbReference>
<dbReference type="SUPFAM" id="SSF144091">
    <property type="entry name" value="Rhomboid-like"/>
    <property type="match status" value="1"/>
</dbReference>
<evidence type="ECO:0000256" key="2">
    <source>
        <dbReference type="ARBA" id="ARBA00009045"/>
    </source>
</evidence>
<dbReference type="PANTHER" id="PTHR43731">
    <property type="entry name" value="RHOMBOID PROTEASE"/>
    <property type="match status" value="1"/>
</dbReference>
<dbReference type="Pfam" id="PF01694">
    <property type="entry name" value="Rhomboid"/>
    <property type="match status" value="1"/>
</dbReference>
<evidence type="ECO:0000256" key="5">
    <source>
        <dbReference type="ARBA" id="ARBA00022989"/>
    </source>
</evidence>
<dbReference type="Gene3D" id="1.20.1540.10">
    <property type="entry name" value="Rhomboid-like"/>
    <property type="match status" value="1"/>
</dbReference>
<evidence type="ECO:0000313" key="10">
    <source>
        <dbReference type="Proteomes" id="UP000051739"/>
    </source>
</evidence>
<reference evidence="9 10" key="1">
    <citation type="journal article" date="2015" name="Genome Announc.">
        <title>Expanding the biotechnology potential of lactobacilli through comparative genomics of 213 strains and associated genera.</title>
        <authorList>
            <person name="Sun Z."/>
            <person name="Harris H.M."/>
            <person name="McCann A."/>
            <person name="Guo C."/>
            <person name="Argimon S."/>
            <person name="Zhang W."/>
            <person name="Yang X."/>
            <person name="Jeffery I.B."/>
            <person name="Cooney J.C."/>
            <person name="Kagawa T.F."/>
            <person name="Liu W."/>
            <person name="Song Y."/>
            <person name="Salvetti E."/>
            <person name="Wrobel A."/>
            <person name="Rasinkangas P."/>
            <person name="Parkhill J."/>
            <person name="Rea M.C."/>
            <person name="O'Sullivan O."/>
            <person name="Ritari J."/>
            <person name="Douillard F.P."/>
            <person name="Paul Ross R."/>
            <person name="Yang R."/>
            <person name="Briner A.E."/>
            <person name="Felis G.E."/>
            <person name="de Vos W.M."/>
            <person name="Barrangou R."/>
            <person name="Klaenhammer T.R."/>
            <person name="Caufield P.W."/>
            <person name="Cui Y."/>
            <person name="Zhang H."/>
            <person name="O'Toole P.W."/>
        </authorList>
    </citation>
    <scope>NUCLEOTIDE SEQUENCE [LARGE SCALE GENOMIC DNA]</scope>
    <source>
        <strain evidence="9 10">DSM 16045</strain>
    </source>
</reference>
<evidence type="ECO:0000256" key="6">
    <source>
        <dbReference type="ARBA" id="ARBA00023136"/>
    </source>
</evidence>
<feature type="transmembrane region" description="Helical" evidence="7">
    <location>
        <begin position="145"/>
        <end position="163"/>
    </location>
</feature>
<proteinExistence type="inferred from homology"/>
<evidence type="ECO:0000259" key="8">
    <source>
        <dbReference type="Pfam" id="PF01694"/>
    </source>
</evidence>
<feature type="domain" description="Peptidase S54 rhomboid" evidence="8">
    <location>
        <begin position="51"/>
        <end position="186"/>
    </location>
</feature>
<keyword evidence="10" id="KW-1185">Reference proteome</keyword>
<keyword evidence="4" id="KW-0378">Hydrolase</keyword>
<keyword evidence="5 7" id="KW-1133">Transmembrane helix</keyword>
<protein>
    <submittedName>
        <fullName evidence="9">Rhomboid family protein</fullName>
    </submittedName>
</protein>
<keyword evidence="3 7" id="KW-0812">Transmembrane</keyword>
<evidence type="ECO:0000256" key="3">
    <source>
        <dbReference type="ARBA" id="ARBA00022692"/>
    </source>
</evidence>
<gene>
    <name evidence="9" type="ORF">FC60_GL001730</name>
</gene>
<dbReference type="InterPro" id="IPR050925">
    <property type="entry name" value="Rhomboid_protease_S54"/>
</dbReference>
<feature type="transmembrane region" description="Helical" evidence="7">
    <location>
        <begin position="90"/>
        <end position="109"/>
    </location>
</feature>
<feature type="transmembrane region" description="Helical" evidence="7">
    <location>
        <begin position="115"/>
        <end position="133"/>
    </location>
</feature>
<organism evidence="9 10">
    <name type="scientific">Limosilactobacillus gastricus DSM 16045</name>
    <dbReference type="NCBI Taxonomy" id="1423749"/>
    <lineage>
        <taxon>Bacteria</taxon>
        <taxon>Bacillati</taxon>
        <taxon>Bacillota</taxon>
        <taxon>Bacilli</taxon>
        <taxon>Lactobacillales</taxon>
        <taxon>Lactobacillaceae</taxon>
        <taxon>Limosilactobacillus</taxon>
    </lineage>
</organism>
<dbReference type="InterPro" id="IPR035952">
    <property type="entry name" value="Rhomboid-like_sf"/>
</dbReference>
<name>A0A0R1VLB3_9LACO</name>
<feature type="transmembrane region" description="Helical" evidence="7">
    <location>
        <begin position="53"/>
        <end position="78"/>
    </location>
</feature>
<evidence type="ECO:0000256" key="7">
    <source>
        <dbReference type="SAM" id="Phobius"/>
    </source>
</evidence>
<feature type="transmembrane region" description="Helical" evidence="7">
    <location>
        <begin position="200"/>
        <end position="218"/>
    </location>
</feature>
<accession>A0A0R1VLB3</accession>
<dbReference type="InterPro" id="IPR022764">
    <property type="entry name" value="Peptidase_S54_rhomboid_dom"/>
</dbReference>
<dbReference type="PANTHER" id="PTHR43731:SF14">
    <property type="entry name" value="PRESENILIN-ASSOCIATED RHOMBOID-LIKE PROTEIN, MITOCHONDRIAL"/>
    <property type="match status" value="1"/>
</dbReference>
<comment type="caution">
    <text evidence="9">The sequence shown here is derived from an EMBL/GenBank/DDBJ whole genome shotgun (WGS) entry which is preliminary data.</text>
</comment>
<dbReference type="PATRIC" id="fig|1423749.3.peg.1789"/>
<dbReference type="GO" id="GO:0016020">
    <property type="term" value="C:membrane"/>
    <property type="evidence" value="ECO:0007669"/>
    <property type="project" value="UniProtKB-SubCell"/>
</dbReference>
<comment type="similarity">
    <text evidence="2">Belongs to the peptidase S54 family.</text>
</comment>
<feature type="transmembrane region" description="Helical" evidence="7">
    <location>
        <begin position="169"/>
        <end position="188"/>
    </location>
</feature>